<evidence type="ECO:0000313" key="9">
    <source>
        <dbReference type="Proteomes" id="UP000245921"/>
    </source>
</evidence>
<dbReference type="InterPro" id="IPR002571">
    <property type="entry name" value="HrcA"/>
</dbReference>
<dbReference type="SUPFAM" id="SSF55781">
    <property type="entry name" value="GAF domain-like"/>
    <property type="match status" value="1"/>
</dbReference>
<dbReference type="Gene3D" id="1.10.10.10">
    <property type="entry name" value="Winged helix-like DNA-binding domain superfamily/Winged helix DNA-binding domain"/>
    <property type="match status" value="1"/>
</dbReference>
<evidence type="ECO:0000256" key="4">
    <source>
        <dbReference type="ARBA" id="ARBA00023163"/>
    </source>
</evidence>
<comment type="caution">
    <text evidence="8">The sequence shown here is derived from an EMBL/GenBank/DDBJ whole genome shotgun (WGS) entry which is preliminary data.</text>
</comment>
<dbReference type="Gene3D" id="3.30.390.60">
    <property type="entry name" value="Heat-inducible transcription repressor hrca homolog, domain 3"/>
    <property type="match status" value="1"/>
</dbReference>
<dbReference type="Gene3D" id="3.30.450.40">
    <property type="match status" value="1"/>
</dbReference>
<dbReference type="Pfam" id="PF03444">
    <property type="entry name" value="WHD_HrcA"/>
    <property type="match status" value="1"/>
</dbReference>
<dbReference type="AlphaFoldDB" id="A0AA45HJ46"/>
<name>A0AA45HJ46_9BACT</name>
<dbReference type="InterPro" id="IPR036388">
    <property type="entry name" value="WH-like_DNA-bd_sf"/>
</dbReference>
<dbReference type="PANTHER" id="PTHR34824">
    <property type="entry name" value="HEAT-INDUCIBLE TRANSCRIPTION REPRESSOR HRCA"/>
    <property type="match status" value="1"/>
</dbReference>
<comment type="similarity">
    <text evidence="5">Belongs to the HrcA family.</text>
</comment>
<gene>
    <name evidence="5" type="primary">hrcA</name>
    <name evidence="8" type="ORF">C7380_10571</name>
</gene>
<sequence length="335" mass="39192">MGMELTSRQKEVLLSIVKIYIKEHKPVSSDDVLSNSSIKASSATIRNDMQKLQHLKYIYQQHTSGGRIPTDAALFLYFNIIDEAYSKNGTYMEMPKDYKFYDLNLMYENISKMISDILNGMVLFEYPNPKYIYITRAVVTPLTDYNYVVNLMTNLGMTITRTVDIYGLPHYKELEEMLNIGLKGKSFNSVFEAIKNQNFQTDDIRVINMYNLIEVLLNEFSRNKYIINGLEKIISFHKPGYDSIKSLSMIIENDEIKDEIFKDLDYSRDIKVFFGNDIGFRSLRNFAFFYTSYCMSSNSIGRLLFITEKYSDYEKIYNTIKEYTSRFSEIISKNL</sequence>
<evidence type="ECO:0000259" key="6">
    <source>
        <dbReference type="Pfam" id="PF01628"/>
    </source>
</evidence>
<feature type="domain" description="Winged helix-turn-helix transcription repressor HrcA DNA-binding" evidence="7">
    <location>
        <begin position="4"/>
        <end position="73"/>
    </location>
</feature>
<accession>A0AA45HJ46</accession>
<organism evidence="8 9">
    <name type="scientific">Oceanotoga teriensis</name>
    <dbReference type="NCBI Taxonomy" id="515440"/>
    <lineage>
        <taxon>Bacteria</taxon>
        <taxon>Thermotogati</taxon>
        <taxon>Thermotogota</taxon>
        <taxon>Thermotogae</taxon>
        <taxon>Petrotogales</taxon>
        <taxon>Petrotogaceae</taxon>
        <taxon>Oceanotoga</taxon>
    </lineage>
</organism>
<dbReference type="Proteomes" id="UP000245921">
    <property type="component" value="Unassembled WGS sequence"/>
</dbReference>
<reference evidence="8 9" key="1">
    <citation type="submission" date="2018-05" db="EMBL/GenBank/DDBJ databases">
        <title>Genomic Encyclopedia of Type Strains, Phase IV (KMG-IV): sequencing the most valuable type-strain genomes for metagenomic binning, comparative biology and taxonomic classification.</title>
        <authorList>
            <person name="Goeker M."/>
        </authorList>
    </citation>
    <scope>NUCLEOTIDE SEQUENCE [LARGE SCALE GENOMIC DNA]</scope>
    <source>
        <strain evidence="8 9">DSM 24906</strain>
    </source>
</reference>
<comment type="function">
    <text evidence="5">Negative regulator of class I heat shock genes (grpE-dnaK-dnaJ and groELS operons). Prevents heat-shock induction of these operons.</text>
</comment>
<evidence type="ECO:0000256" key="5">
    <source>
        <dbReference type="HAMAP-Rule" id="MF_00081"/>
    </source>
</evidence>
<dbReference type="GO" id="GO:0045892">
    <property type="term" value="P:negative regulation of DNA-templated transcription"/>
    <property type="evidence" value="ECO:0007669"/>
    <property type="project" value="UniProtKB-UniRule"/>
</dbReference>
<evidence type="ECO:0000259" key="7">
    <source>
        <dbReference type="Pfam" id="PF03444"/>
    </source>
</evidence>
<dbReference type="InterPro" id="IPR029016">
    <property type="entry name" value="GAF-like_dom_sf"/>
</dbReference>
<feature type="domain" description="Heat-inducible transcription repressor HrcA C-terminal" evidence="6">
    <location>
        <begin position="108"/>
        <end position="316"/>
    </location>
</feature>
<dbReference type="HAMAP" id="MF_00081">
    <property type="entry name" value="HrcA"/>
    <property type="match status" value="1"/>
</dbReference>
<dbReference type="PANTHER" id="PTHR34824:SF1">
    <property type="entry name" value="HEAT-INDUCIBLE TRANSCRIPTION REPRESSOR HRCA"/>
    <property type="match status" value="1"/>
</dbReference>
<evidence type="ECO:0000256" key="2">
    <source>
        <dbReference type="ARBA" id="ARBA00023015"/>
    </source>
</evidence>
<keyword evidence="3 5" id="KW-0346">Stress response</keyword>
<keyword evidence="4 5" id="KW-0804">Transcription</keyword>
<dbReference type="EMBL" id="QGGI01000005">
    <property type="protein sequence ID" value="PWJ95444.1"/>
    <property type="molecule type" value="Genomic_DNA"/>
</dbReference>
<dbReference type="GO" id="GO:0003677">
    <property type="term" value="F:DNA binding"/>
    <property type="evidence" value="ECO:0007669"/>
    <property type="project" value="InterPro"/>
</dbReference>
<dbReference type="Pfam" id="PF01628">
    <property type="entry name" value="HrcA"/>
    <property type="match status" value="1"/>
</dbReference>
<keyword evidence="1 5" id="KW-0678">Repressor</keyword>
<dbReference type="InterPro" id="IPR036390">
    <property type="entry name" value="WH_DNA-bd_sf"/>
</dbReference>
<dbReference type="InterPro" id="IPR005104">
    <property type="entry name" value="WHTH_HrcA_DNA-bd"/>
</dbReference>
<evidence type="ECO:0000313" key="8">
    <source>
        <dbReference type="EMBL" id="PWJ95444.1"/>
    </source>
</evidence>
<keyword evidence="2 5" id="KW-0805">Transcription regulation</keyword>
<evidence type="ECO:0000256" key="3">
    <source>
        <dbReference type="ARBA" id="ARBA00023016"/>
    </source>
</evidence>
<dbReference type="SUPFAM" id="SSF46785">
    <property type="entry name" value="Winged helix' DNA-binding domain"/>
    <property type="match status" value="1"/>
</dbReference>
<dbReference type="RefSeq" id="WP_109604354.1">
    <property type="nucleotide sequence ID" value="NZ_JAMHJO010000003.1"/>
</dbReference>
<keyword evidence="9" id="KW-1185">Reference proteome</keyword>
<dbReference type="InterPro" id="IPR023120">
    <property type="entry name" value="WHTH_transcript_rep_HrcA_IDD"/>
</dbReference>
<protein>
    <recommendedName>
        <fullName evidence="5">Heat-inducible transcription repressor HrcA</fullName>
    </recommendedName>
</protein>
<proteinExistence type="inferred from homology"/>
<dbReference type="PIRSF" id="PIRSF005485">
    <property type="entry name" value="HrcA"/>
    <property type="match status" value="1"/>
</dbReference>
<evidence type="ECO:0000256" key="1">
    <source>
        <dbReference type="ARBA" id="ARBA00022491"/>
    </source>
</evidence>
<dbReference type="InterPro" id="IPR021153">
    <property type="entry name" value="HrcA_C"/>
</dbReference>